<organism evidence="8 9">
    <name type="scientific">Pseudonocardia asaccharolytica DSM 44247 = NBRC 16224</name>
    <dbReference type="NCBI Taxonomy" id="1123024"/>
    <lineage>
        <taxon>Bacteria</taxon>
        <taxon>Bacillati</taxon>
        <taxon>Actinomycetota</taxon>
        <taxon>Actinomycetes</taxon>
        <taxon>Pseudonocardiales</taxon>
        <taxon>Pseudonocardiaceae</taxon>
        <taxon>Pseudonocardia</taxon>
    </lineage>
</organism>
<keyword evidence="4" id="KW-0378">Hydrolase</keyword>
<dbReference type="GO" id="GO:0016891">
    <property type="term" value="F:RNA endonuclease activity producing 5'-phosphomonoesters, hydrolytic mechanism"/>
    <property type="evidence" value="ECO:0007669"/>
    <property type="project" value="TreeGrafter"/>
</dbReference>
<keyword evidence="5" id="KW-0442">Lipid degradation</keyword>
<dbReference type="InterPro" id="IPR047955">
    <property type="entry name" value="DrmC-like"/>
</dbReference>
<dbReference type="Pfam" id="PF13091">
    <property type="entry name" value="PLDc_2"/>
    <property type="match status" value="1"/>
</dbReference>
<dbReference type="GO" id="GO:0004630">
    <property type="term" value="F:phospholipase D activity"/>
    <property type="evidence" value="ECO:0007669"/>
    <property type="project" value="UniProtKB-EC"/>
</dbReference>
<dbReference type="EMBL" id="BJVI01000019">
    <property type="protein sequence ID" value="GEL18368.1"/>
    <property type="molecule type" value="Genomic_DNA"/>
</dbReference>
<dbReference type="PROSITE" id="PS50035">
    <property type="entry name" value="PLD"/>
    <property type="match status" value="1"/>
</dbReference>
<gene>
    <name evidence="8" type="ORF">PA7_22050</name>
</gene>
<dbReference type="PANTHER" id="PTHR43856:SF1">
    <property type="entry name" value="MITOCHONDRIAL CARDIOLIPIN HYDROLASE"/>
    <property type="match status" value="1"/>
</dbReference>
<evidence type="ECO:0000256" key="5">
    <source>
        <dbReference type="ARBA" id="ARBA00022963"/>
    </source>
</evidence>
<sequence>MSERASEPSALSERASEPSALSRFERAVGETVEALGPARLHALAEGIAGGLSDTALRGALPVAGYAEAVRAVRAGQAEAGLADPVAVAYLRGVADGYGRSAAAERIESVWSGPRSHAVPVRATAQVLAEVVGEATGELLLMAYSAREHPPVLAALTAARARGVRVSIVVETLQGAAGALAGTEPAAAFRTVPGVELWHWPPGARPEHGAWMHAKVAVADRRALLVSSANLTQSGIATNIEAGVLVRGGHAPRRAAEHIGRLIAAGVLVRLHPGGN</sequence>
<dbReference type="Proteomes" id="UP000321328">
    <property type="component" value="Unassembled WGS sequence"/>
</dbReference>
<evidence type="ECO:0000313" key="9">
    <source>
        <dbReference type="Proteomes" id="UP000321328"/>
    </source>
</evidence>
<dbReference type="STRING" id="1123024.GCA_000423625_01219"/>
<dbReference type="AlphaFoldDB" id="A0A511D606"/>
<proteinExistence type="inferred from homology"/>
<evidence type="ECO:0000256" key="6">
    <source>
        <dbReference type="ARBA" id="ARBA00023098"/>
    </source>
</evidence>
<comment type="similarity">
    <text evidence="2">Belongs to the phospholipase D family.</text>
</comment>
<keyword evidence="9" id="KW-1185">Reference proteome</keyword>
<dbReference type="InterPro" id="IPR001736">
    <property type="entry name" value="PLipase_D/transphosphatidylase"/>
</dbReference>
<protein>
    <recommendedName>
        <fullName evidence="3">phospholipase D</fullName>
        <ecNumber evidence="3">3.1.4.4</ecNumber>
    </recommendedName>
</protein>
<dbReference type="CDD" id="cd09132">
    <property type="entry name" value="PLDc_unchar4"/>
    <property type="match status" value="1"/>
</dbReference>
<name>A0A511D606_9PSEU</name>
<feature type="domain" description="PLD phosphodiesterase" evidence="7">
    <location>
        <begin position="207"/>
        <end position="234"/>
    </location>
</feature>
<reference evidence="8 9" key="1">
    <citation type="submission" date="2019-07" db="EMBL/GenBank/DDBJ databases">
        <title>Whole genome shotgun sequence of Pseudonocardia asaccharolytica NBRC 16224.</title>
        <authorList>
            <person name="Hosoyama A."/>
            <person name="Uohara A."/>
            <person name="Ohji S."/>
            <person name="Ichikawa N."/>
        </authorList>
    </citation>
    <scope>NUCLEOTIDE SEQUENCE [LARGE SCALE GENOMIC DNA]</scope>
    <source>
        <strain evidence="8 9">NBRC 16224</strain>
    </source>
</reference>
<dbReference type="SUPFAM" id="SSF56024">
    <property type="entry name" value="Phospholipase D/nuclease"/>
    <property type="match status" value="1"/>
</dbReference>
<dbReference type="InterPro" id="IPR025202">
    <property type="entry name" value="PLD-like_dom"/>
</dbReference>
<dbReference type="Gene3D" id="3.30.870.10">
    <property type="entry name" value="Endonuclease Chain A"/>
    <property type="match status" value="1"/>
</dbReference>
<evidence type="ECO:0000313" key="8">
    <source>
        <dbReference type="EMBL" id="GEL18368.1"/>
    </source>
</evidence>
<dbReference type="GO" id="GO:0016042">
    <property type="term" value="P:lipid catabolic process"/>
    <property type="evidence" value="ECO:0007669"/>
    <property type="project" value="UniProtKB-KW"/>
</dbReference>
<dbReference type="NCBIfam" id="NF038319">
    <property type="entry name" value="DISARM_DrmC_I"/>
    <property type="match status" value="1"/>
</dbReference>
<dbReference type="GO" id="GO:0006793">
    <property type="term" value="P:phosphorus metabolic process"/>
    <property type="evidence" value="ECO:0007669"/>
    <property type="project" value="UniProtKB-ARBA"/>
</dbReference>
<evidence type="ECO:0000256" key="2">
    <source>
        <dbReference type="ARBA" id="ARBA00008664"/>
    </source>
</evidence>
<evidence type="ECO:0000259" key="7">
    <source>
        <dbReference type="PROSITE" id="PS50035"/>
    </source>
</evidence>
<dbReference type="RefSeq" id="WP_084795908.1">
    <property type="nucleotide sequence ID" value="NZ_AUII01000004.1"/>
</dbReference>
<evidence type="ECO:0000256" key="3">
    <source>
        <dbReference type="ARBA" id="ARBA00012027"/>
    </source>
</evidence>
<evidence type="ECO:0000256" key="4">
    <source>
        <dbReference type="ARBA" id="ARBA00022801"/>
    </source>
</evidence>
<dbReference type="EC" id="3.1.4.4" evidence="3"/>
<keyword evidence="6" id="KW-0443">Lipid metabolism</keyword>
<comment type="catalytic activity">
    <reaction evidence="1">
        <text>a 1,2-diacyl-sn-glycero-3-phosphocholine + H2O = a 1,2-diacyl-sn-glycero-3-phosphate + choline + H(+)</text>
        <dbReference type="Rhea" id="RHEA:14445"/>
        <dbReference type="ChEBI" id="CHEBI:15354"/>
        <dbReference type="ChEBI" id="CHEBI:15377"/>
        <dbReference type="ChEBI" id="CHEBI:15378"/>
        <dbReference type="ChEBI" id="CHEBI:57643"/>
        <dbReference type="ChEBI" id="CHEBI:58608"/>
        <dbReference type="EC" id="3.1.4.4"/>
    </reaction>
</comment>
<evidence type="ECO:0000256" key="1">
    <source>
        <dbReference type="ARBA" id="ARBA00000798"/>
    </source>
</evidence>
<accession>A0A511D606</accession>
<dbReference type="PANTHER" id="PTHR43856">
    <property type="entry name" value="CARDIOLIPIN HYDROLASE"/>
    <property type="match status" value="1"/>
</dbReference>
<dbReference type="InterPro" id="IPR051406">
    <property type="entry name" value="PLD_domain"/>
</dbReference>
<comment type="caution">
    <text evidence="8">The sequence shown here is derived from an EMBL/GenBank/DDBJ whole genome shotgun (WGS) entry which is preliminary data.</text>
</comment>